<dbReference type="PROSITE" id="PS50995">
    <property type="entry name" value="HTH_MARR_2"/>
    <property type="match status" value="1"/>
</dbReference>
<dbReference type="RefSeq" id="WP_058966623.1">
    <property type="nucleotide sequence ID" value="NZ_CABKVM010000019.1"/>
</dbReference>
<comment type="caution">
    <text evidence="6">The sequence shown here is derived from an EMBL/GenBank/DDBJ whole genome shotgun (WGS) entry which is preliminary data.</text>
</comment>
<dbReference type="GO" id="GO:0003700">
    <property type="term" value="F:DNA-binding transcription factor activity"/>
    <property type="evidence" value="ECO:0007669"/>
    <property type="project" value="InterPro"/>
</dbReference>
<feature type="domain" description="HTH marR-type" evidence="5">
    <location>
        <begin position="1"/>
        <end position="134"/>
    </location>
</feature>
<evidence type="ECO:0000256" key="4">
    <source>
        <dbReference type="SAM" id="MobiDB-lite"/>
    </source>
</evidence>
<dbReference type="SMART" id="SM00347">
    <property type="entry name" value="HTH_MARR"/>
    <property type="match status" value="1"/>
</dbReference>
<dbReference type="GeneID" id="97379763"/>
<dbReference type="InterPro" id="IPR036390">
    <property type="entry name" value="WH_DNA-bd_sf"/>
</dbReference>
<dbReference type="NCBIfam" id="NF045593">
    <property type="entry name" value="bilirub_TF_BilQ"/>
    <property type="match status" value="1"/>
</dbReference>
<dbReference type="AlphaFoldDB" id="A0A4V2QC78"/>
<reference evidence="6 7" key="1">
    <citation type="submission" date="2019-03" db="EMBL/GenBank/DDBJ databases">
        <title>Genomic Encyclopedia of Type Strains, Phase IV (KMG-IV): sequencing the most valuable type-strain genomes for metagenomic binning, comparative biology and taxonomic classification.</title>
        <authorList>
            <person name="Goeker M."/>
        </authorList>
    </citation>
    <scope>NUCLEOTIDE SEQUENCE [LARGE SCALE GENOMIC DNA]</scope>
    <source>
        <strain evidence="6 7">DSM 100451</strain>
    </source>
</reference>
<proteinExistence type="predicted"/>
<evidence type="ECO:0000313" key="6">
    <source>
        <dbReference type="EMBL" id="TCL59197.1"/>
    </source>
</evidence>
<evidence type="ECO:0000256" key="2">
    <source>
        <dbReference type="ARBA" id="ARBA00023125"/>
    </source>
</evidence>
<dbReference type="OrthoDB" id="2064128at2"/>
<keyword evidence="3" id="KW-0804">Transcription</keyword>
<dbReference type="SUPFAM" id="SSF46785">
    <property type="entry name" value="Winged helix' DNA-binding domain"/>
    <property type="match status" value="1"/>
</dbReference>
<evidence type="ECO:0000256" key="3">
    <source>
        <dbReference type="ARBA" id="ARBA00023163"/>
    </source>
</evidence>
<accession>A0A4V2QC78</accession>
<dbReference type="Pfam" id="PF01047">
    <property type="entry name" value="MarR"/>
    <property type="match status" value="1"/>
</dbReference>
<dbReference type="InterPro" id="IPR054630">
    <property type="entry name" value="BilQ"/>
</dbReference>
<feature type="region of interest" description="Disordered" evidence="4">
    <location>
        <begin position="138"/>
        <end position="161"/>
    </location>
</feature>
<dbReference type="PANTHER" id="PTHR42756">
    <property type="entry name" value="TRANSCRIPTIONAL REGULATOR, MARR"/>
    <property type="match status" value="1"/>
</dbReference>
<evidence type="ECO:0000313" key="7">
    <source>
        <dbReference type="Proteomes" id="UP000295184"/>
    </source>
</evidence>
<keyword evidence="2 6" id="KW-0238">DNA-binding</keyword>
<dbReference type="PRINTS" id="PR00598">
    <property type="entry name" value="HTHMARR"/>
</dbReference>
<organism evidence="6 7">
    <name type="scientific">Allofournierella massiliensis</name>
    <dbReference type="NCBI Taxonomy" id="1650663"/>
    <lineage>
        <taxon>Bacteria</taxon>
        <taxon>Bacillati</taxon>
        <taxon>Bacillota</taxon>
        <taxon>Clostridia</taxon>
        <taxon>Eubacteriales</taxon>
        <taxon>Oscillospiraceae</taxon>
        <taxon>Allofournierella</taxon>
    </lineage>
</organism>
<keyword evidence="1" id="KW-0805">Transcription regulation</keyword>
<dbReference type="STRING" id="1650663.GCA_001486665_03181"/>
<dbReference type="InterPro" id="IPR036388">
    <property type="entry name" value="WH-like_DNA-bd_sf"/>
</dbReference>
<dbReference type="GO" id="GO:0003677">
    <property type="term" value="F:DNA binding"/>
    <property type="evidence" value="ECO:0007669"/>
    <property type="project" value="UniProtKB-KW"/>
</dbReference>
<dbReference type="Proteomes" id="UP000295184">
    <property type="component" value="Unassembled WGS sequence"/>
</dbReference>
<gene>
    <name evidence="6" type="ORF">EDD77_106114</name>
</gene>
<evidence type="ECO:0000256" key="1">
    <source>
        <dbReference type="ARBA" id="ARBA00023015"/>
    </source>
</evidence>
<dbReference type="PANTHER" id="PTHR42756:SF1">
    <property type="entry name" value="TRANSCRIPTIONAL REPRESSOR OF EMRAB OPERON"/>
    <property type="match status" value="1"/>
</dbReference>
<dbReference type="Gene3D" id="1.10.10.10">
    <property type="entry name" value="Winged helix-like DNA-binding domain superfamily/Winged helix DNA-binding domain"/>
    <property type="match status" value="1"/>
</dbReference>
<sequence length="161" mass="17985">MEQTLAFYINLLRGDFTQFCAQRLKELGLSQGLLYFLLYVGRHPGCSAGELASVIGADSGHTTRSVEKLVQQGFMTRTRSQQDKRAVVLELTEQGRDAFVQAGRWFYQWEAQRTEGMSPEEVAQLKALLQKAMAGIPMPKSPMESAPGPVRKAIRKETCSE</sequence>
<dbReference type="EMBL" id="SLUM01000006">
    <property type="protein sequence ID" value="TCL59197.1"/>
    <property type="molecule type" value="Genomic_DNA"/>
</dbReference>
<protein>
    <submittedName>
        <fullName evidence="6">DNA-binding MarR family transcriptional regulator</fullName>
    </submittedName>
</protein>
<evidence type="ECO:0000259" key="5">
    <source>
        <dbReference type="PROSITE" id="PS50995"/>
    </source>
</evidence>
<dbReference type="InterPro" id="IPR000835">
    <property type="entry name" value="HTH_MarR-typ"/>
</dbReference>
<name>A0A4V2QC78_9FIRM</name>